<organism evidence="2 3">
    <name type="scientific">Anabarilius grahami</name>
    <name type="common">Kanglang fish</name>
    <name type="synonym">Barilius grahami</name>
    <dbReference type="NCBI Taxonomy" id="495550"/>
    <lineage>
        <taxon>Eukaryota</taxon>
        <taxon>Metazoa</taxon>
        <taxon>Chordata</taxon>
        <taxon>Craniata</taxon>
        <taxon>Vertebrata</taxon>
        <taxon>Euteleostomi</taxon>
        <taxon>Actinopterygii</taxon>
        <taxon>Neopterygii</taxon>
        <taxon>Teleostei</taxon>
        <taxon>Ostariophysi</taxon>
        <taxon>Cypriniformes</taxon>
        <taxon>Xenocyprididae</taxon>
        <taxon>Xenocypridinae</taxon>
        <taxon>Xenocypridinae incertae sedis</taxon>
        <taxon>Anabarilius</taxon>
    </lineage>
</organism>
<protein>
    <submittedName>
        <fullName evidence="2">Uncharacterized protein</fullName>
    </submittedName>
</protein>
<reference evidence="2 3" key="1">
    <citation type="submission" date="2018-10" db="EMBL/GenBank/DDBJ databases">
        <title>Genome assembly for a Yunnan-Guizhou Plateau 3E fish, Anabarilius grahami (Regan), and its evolutionary and genetic applications.</title>
        <authorList>
            <person name="Jiang W."/>
        </authorList>
    </citation>
    <scope>NUCLEOTIDE SEQUENCE [LARGE SCALE GENOMIC DNA]</scope>
    <source>
        <strain evidence="2">AG-KIZ</strain>
        <tissue evidence="2">Muscle</tissue>
    </source>
</reference>
<gene>
    <name evidence="2" type="ORF">DPX16_11870</name>
</gene>
<proteinExistence type="predicted"/>
<feature type="compositionally biased region" description="Basic and acidic residues" evidence="1">
    <location>
        <begin position="53"/>
        <end position="82"/>
    </location>
</feature>
<dbReference type="Proteomes" id="UP000281406">
    <property type="component" value="Unassembled WGS sequence"/>
</dbReference>
<evidence type="ECO:0000256" key="1">
    <source>
        <dbReference type="SAM" id="MobiDB-lite"/>
    </source>
</evidence>
<comment type="caution">
    <text evidence="2">The sequence shown here is derived from an EMBL/GenBank/DDBJ whole genome shotgun (WGS) entry which is preliminary data.</text>
</comment>
<feature type="region of interest" description="Disordered" evidence="1">
    <location>
        <begin position="1"/>
        <end position="88"/>
    </location>
</feature>
<name>A0A3N0YDJ1_ANAGA</name>
<dbReference type="AlphaFoldDB" id="A0A3N0YDJ1"/>
<evidence type="ECO:0000313" key="2">
    <source>
        <dbReference type="EMBL" id="ROL43838.1"/>
    </source>
</evidence>
<evidence type="ECO:0000313" key="3">
    <source>
        <dbReference type="Proteomes" id="UP000281406"/>
    </source>
</evidence>
<keyword evidence="3" id="KW-1185">Reference proteome</keyword>
<accession>A0A3N0YDJ1</accession>
<sequence length="88" mass="10195">MDNSRNACRDGLNGKKRQAKRDARASVSEPPSTAAAILSSTLLFRAKGRKKREQRERVQRQTCDNKRRVKRKEEMSEKERSMKSAQFL</sequence>
<dbReference type="EMBL" id="RJVU01047120">
    <property type="protein sequence ID" value="ROL43838.1"/>
    <property type="molecule type" value="Genomic_DNA"/>
</dbReference>